<gene>
    <name evidence="1" type="ORF">Daura_29575</name>
</gene>
<dbReference type="KEGG" id="daur:Daura_29575"/>
<accession>A0A9Q9ICK4</accession>
<keyword evidence="2" id="KW-1185">Reference proteome</keyword>
<organism evidence="1 2">
    <name type="scientific">Dactylosporangium aurantiacum</name>
    <dbReference type="NCBI Taxonomy" id="35754"/>
    <lineage>
        <taxon>Bacteria</taxon>
        <taxon>Bacillati</taxon>
        <taxon>Actinomycetota</taxon>
        <taxon>Actinomycetes</taxon>
        <taxon>Micromonosporales</taxon>
        <taxon>Micromonosporaceae</taxon>
        <taxon>Dactylosporangium</taxon>
    </lineage>
</organism>
<evidence type="ECO:0000313" key="1">
    <source>
        <dbReference type="EMBL" id="UWZ50944.1"/>
    </source>
</evidence>
<dbReference type="EMBL" id="CP073767">
    <property type="protein sequence ID" value="UWZ50944.1"/>
    <property type="molecule type" value="Genomic_DNA"/>
</dbReference>
<proteinExistence type="predicted"/>
<dbReference type="RefSeq" id="WP_156089682.1">
    <property type="nucleotide sequence ID" value="NZ_CP073767.1"/>
</dbReference>
<evidence type="ECO:0000313" key="2">
    <source>
        <dbReference type="Proteomes" id="UP001058003"/>
    </source>
</evidence>
<protein>
    <submittedName>
        <fullName evidence="1">Uncharacterized protein</fullName>
    </submittedName>
</protein>
<name>A0A9Q9ICK4_9ACTN</name>
<reference evidence="1" key="1">
    <citation type="submission" date="2021-04" db="EMBL/GenBank/DDBJ databases">
        <title>Dactylosporangium aurantiacum NRRL B-8018 full assembly.</title>
        <authorList>
            <person name="Hartkoorn R.C."/>
            <person name="Beaudoing E."/>
            <person name="Hot D."/>
        </authorList>
    </citation>
    <scope>NUCLEOTIDE SEQUENCE</scope>
    <source>
        <strain evidence="1">NRRL B-8018</strain>
    </source>
</reference>
<sequence>MSGEDTEPWPAPLGVALSPQVVQAGRHARSIDVHLGQVIVGEPRHELRILNHLDLGESCAAQRPIAA</sequence>
<dbReference type="AlphaFoldDB" id="A0A9Q9ICK4"/>
<dbReference type="Proteomes" id="UP001058003">
    <property type="component" value="Chromosome"/>
</dbReference>